<dbReference type="Proteomes" id="UP000789759">
    <property type="component" value="Unassembled WGS sequence"/>
</dbReference>
<feature type="non-terminal residue" evidence="1">
    <location>
        <position position="76"/>
    </location>
</feature>
<dbReference type="InterPro" id="IPR051956">
    <property type="entry name" value="eIF2B_epsilon"/>
</dbReference>
<dbReference type="OrthoDB" id="424572at2759"/>
<dbReference type="GO" id="GO:0005851">
    <property type="term" value="C:eukaryotic translation initiation factor 2B complex"/>
    <property type="evidence" value="ECO:0007669"/>
    <property type="project" value="TreeGrafter"/>
</dbReference>
<proteinExistence type="predicted"/>
<sequence>VPALFTENFECQDIRKNFVYGILTADLLWKSIYCHLVKDVYAARTFPIAIDSNIQEGDNYEFMRGHIYKEKDGLLS</sequence>
<evidence type="ECO:0000313" key="2">
    <source>
        <dbReference type="Proteomes" id="UP000789759"/>
    </source>
</evidence>
<keyword evidence="2" id="KW-1185">Reference proteome</keyword>
<dbReference type="GO" id="GO:0031369">
    <property type="term" value="F:translation initiation factor binding"/>
    <property type="evidence" value="ECO:0007669"/>
    <property type="project" value="TreeGrafter"/>
</dbReference>
<comment type="caution">
    <text evidence="1">The sequence shown here is derived from an EMBL/GenBank/DDBJ whole genome shotgun (WGS) entry which is preliminary data.</text>
</comment>
<evidence type="ECO:0000313" key="1">
    <source>
        <dbReference type="EMBL" id="CAG8840121.1"/>
    </source>
</evidence>
<reference evidence="1" key="1">
    <citation type="submission" date="2021-06" db="EMBL/GenBank/DDBJ databases">
        <authorList>
            <person name="Kallberg Y."/>
            <person name="Tangrot J."/>
            <person name="Rosling A."/>
        </authorList>
    </citation>
    <scope>NUCLEOTIDE SEQUENCE</scope>
    <source>
        <strain evidence="1">FL966</strain>
    </source>
</reference>
<accession>A0A9N9KKF9</accession>
<dbReference type="PANTHER" id="PTHR45887">
    <property type="entry name" value="TRANSLATION INITIATION FACTOR EIF-2B SUBUNIT EPSILON"/>
    <property type="match status" value="1"/>
</dbReference>
<organism evidence="1 2">
    <name type="scientific">Cetraspora pellucida</name>
    <dbReference type="NCBI Taxonomy" id="1433469"/>
    <lineage>
        <taxon>Eukaryota</taxon>
        <taxon>Fungi</taxon>
        <taxon>Fungi incertae sedis</taxon>
        <taxon>Mucoromycota</taxon>
        <taxon>Glomeromycotina</taxon>
        <taxon>Glomeromycetes</taxon>
        <taxon>Diversisporales</taxon>
        <taxon>Gigasporaceae</taxon>
        <taxon>Cetraspora</taxon>
    </lineage>
</organism>
<dbReference type="GO" id="GO:0005085">
    <property type="term" value="F:guanyl-nucleotide exchange factor activity"/>
    <property type="evidence" value="ECO:0007669"/>
    <property type="project" value="TreeGrafter"/>
</dbReference>
<dbReference type="GO" id="GO:0003743">
    <property type="term" value="F:translation initiation factor activity"/>
    <property type="evidence" value="ECO:0007669"/>
    <property type="project" value="TreeGrafter"/>
</dbReference>
<feature type="non-terminal residue" evidence="1">
    <location>
        <position position="1"/>
    </location>
</feature>
<protein>
    <submittedName>
        <fullName evidence="1">4555_t:CDS:1</fullName>
    </submittedName>
</protein>
<dbReference type="PANTHER" id="PTHR45887:SF1">
    <property type="entry name" value="TRANSLATION INITIATION FACTOR EIF-2B SUBUNIT EPSILON"/>
    <property type="match status" value="1"/>
</dbReference>
<name>A0A9N9KKF9_9GLOM</name>
<gene>
    <name evidence="1" type="ORF">CPELLU_LOCUS21969</name>
</gene>
<dbReference type="AlphaFoldDB" id="A0A9N9KKF9"/>
<dbReference type="EMBL" id="CAJVQA010089276">
    <property type="protein sequence ID" value="CAG8840121.1"/>
    <property type="molecule type" value="Genomic_DNA"/>
</dbReference>